<dbReference type="InterPro" id="IPR000873">
    <property type="entry name" value="AMP-dep_synth/lig_dom"/>
</dbReference>
<dbReference type="EMBL" id="BTRK01000005">
    <property type="protein sequence ID" value="GMR53628.1"/>
    <property type="molecule type" value="Genomic_DNA"/>
</dbReference>
<evidence type="ECO:0000313" key="2">
    <source>
        <dbReference type="EMBL" id="GMR53628.1"/>
    </source>
</evidence>
<organism evidence="2 3">
    <name type="scientific">Pristionchus mayeri</name>
    <dbReference type="NCBI Taxonomy" id="1317129"/>
    <lineage>
        <taxon>Eukaryota</taxon>
        <taxon>Metazoa</taxon>
        <taxon>Ecdysozoa</taxon>
        <taxon>Nematoda</taxon>
        <taxon>Chromadorea</taxon>
        <taxon>Rhabditida</taxon>
        <taxon>Rhabditina</taxon>
        <taxon>Diplogasteromorpha</taxon>
        <taxon>Diplogasteroidea</taxon>
        <taxon>Neodiplogasteridae</taxon>
        <taxon>Pristionchus</taxon>
    </lineage>
</organism>
<dbReference type="PANTHER" id="PTHR43201:SF12">
    <property type="entry name" value="AMP-DEPENDENT SYNTHETASE_LIGASE DOMAIN-CONTAINING PROTEIN"/>
    <property type="match status" value="1"/>
</dbReference>
<dbReference type="PANTHER" id="PTHR43201">
    <property type="entry name" value="ACYL-COA SYNTHETASE"/>
    <property type="match status" value="1"/>
</dbReference>
<evidence type="ECO:0000259" key="1">
    <source>
        <dbReference type="Pfam" id="PF00501"/>
    </source>
</evidence>
<sequence length="562" mass="62027">MDQTFCIDYSQLTKREKKIDVEAEHISELVHRNRMKNGIATIFHSERISLTFSSLKVESDQLASSFLSTGLSPGDRILLIGSNESLLLLSILACARSKLIFCLVSPHFNDSESLVRIMNQGAFKAVCIFNSNAEIIYRLLKAASPDIARSERGAVKSTAMPSLTHIFIANEEHLHAGVYTMSSLMETKTDLSLLPSLDSFSTHSMAALVQSMGSTGVTRLAAVSHFQLLGGARSVNHAFGLSEGVRWESLHQSIQSLHQDSVCVCLPLHRGALLPLLCLSPFLSHCTLVFPAAEPLPASVFQCITYYNLSVLLSNGAALRLLLKIYERRQTALRSLLKVLLIGERVSPELRSQIRACSPSTQLIAVGYVLSETASIPIMADESININKLVGRTITGFSCSIKEIKGGRPGMGRLFITPFQPSTFLGYAPTFDQSELIDTGDVAEVDEEGNIHIVCPISDLVYDQKGFIFNHKPLEKILALSHLIKGSQIIARPPSSFVACCVPKKMPFDPHFLKAELSLLCRETGMRIPPFWAFLPDFPRTKTRVQKFKLRELLSEGKLELI</sequence>
<dbReference type="AlphaFoldDB" id="A0AAN5CZ40"/>
<accession>A0AAN5CZ40</accession>
<name>A0AAN5CZ40_9BILA</name>
<dbReference type="GO" id="GO:0006631">
    <property type="term" value="P:fatty acid metabolic process"/>
    <property type="evidence" value="ECO:0007669"/>
    <property type="project" value="TreeGrafter"/>
</dbReference>
<dbReference type="Pfam" id="PF00501">
    <property type="entry name" value="AMP-binding"/>
    <property type="match status" value="1"/>
</dbReference>
<keyword evidence="3" id="KW-1185">Reference proteome</keyword>
<proteinExistence type="predicted"/>
<dbReference type="SUPFAM" id="SSF56801">
    <property type="entry name" value="Acetyl-CoA synthetase-like"/>
    <property type="match status" value="1"/>
</dbReference>
<dbReference type="Proteomes" id="UP001328107">
    <property type="component" value="Unassembled WGS sequence"/>
</dbReference>
<dbReference type="Gene3D" id="3.40.50.12780">
    <property type="entry name" value="N-terminal domain of ligase-like"/>
    <property type="match status" value="1"/>
</dbReference>
<feature type="domain" description="AMP-dependent synthetase/ligase" evidence="1">
    <location>
        <begin position="38"/>
        <end position="409"/>
    </location>
</feature>
<protein>
    <recommendedName>
        <fullName evidence="1">AMP-dependent synthetase/ligase domain-containing protein</fullName>
    </recommendedName>
</protein>
<evidence type="ECO:0000313" key="3">
    <source>
        <dbReference type="Proteomes" id="UP001328107"/>
    </source>
</evidence>
<dbReference type="InterPro" id="IPR042099">
    <property type="entry name" value="ANL_N_sf"/>
</dbReference>
<comment type="caution">
    <text evidence="2">The sequence shown here is derived from an EMBL/GenBank/DDBJ whole genome shotgun (WGS) entry which is preliminary data.</text>
</comment>
<dbReference type="GO" id="GO:0031956">
    <property type="term" value="F:medium-chain fatty acid-CoA ligase activity"/>
    <property type="evidence" value="ECO:0007669"/>
    <property type="project" value="TreeGrafter"/>
</dbReference>
<gene>
    <name evidence="2" type="ORF">PMAYCL1PPCAC_23823</name>
</gene>
<reference evidence="3" key="1">
    <citation type="submission" date="2022-10" db="EMBL/GenBank/DDBJ databases">
        <title>Genome assembly of Pristionchus species.</title>
        <authorList>
            <person name="Yoshida K."/>
            <person name="Sommer R.J."/>
        </authorList>
    </citation>
    <scope>NUCLEOTIDE SEQUENCE [LARGE SCALE GENOMIC DNA]</scope>
    <source>
        <strain evidence="3">RS5460</strain>
    </source>
</reference>